<evidence type="ECO:0000313" key="5">
    <source>
        <dbReference type="Proteomes" id="UP000605670"/>
    </source>
</evidence>
<organism evidence="4 5">
    <name type="scientific">Ornithinimicrobium tianjinense</name>
    <dbReference type="NCBI Taxonomy" id="1195761"/>
    <lineage>
        <taxon>Bacteria</taxon>
        <taxon>Bacillati</taxon>
        <taxon>Actinomycetota</taxon>
        <taxon>Actinomycetes</taxon>
        <taxon>Micrococcales</taxon>
        <taxon>Ornithinimicrobiaceae</taxon>
        <taxon>Ornithinimicrobium</taxon>
    </lineage>
</organism>
<keyword evidence="5" id="KW-1185">Reference proteome</keyword>
<dbReference type="InterPro" id="IPR056303">
    <property type="entry name" value="AMIN-like"/>
</dbReference>
<sequence>MIDRHGATVPSRDEAADLADVREALERAASLHFDPDHDVHAHWTAGRRRRGRKRAGAALLAGAAGVAAVAAVWQSGLLGGATGPEPTVAAVPDGYTTFVFAAAGAGSVPDGSLADAGEPRVPTAGELDGTTWTLVDQLWEDDRSAGEIVGADPGSTELRFGDGQTVAGWGFVADDCGGGWFQEELSLAGDGRFAAGGLGTDDQGCPAAAQRSEDFWIDALGGGGFLRVVGDDEWLLVSVEAPALTADPAETTAPGTDEPTTPVPSTDEPSPDTSSDEPTSGGTSTDEPDTDAQLPGFTDPGEPVVSQGWPGGGGELFAPTVRAGRHDGFDRVVLDLTGTGTPTWRAAYPDEPLRDGSGLPAGVAGDSVLEVVVSGMAYPEPGDPVYDGGDFGLDTHTLGAVVEVIRTPPFEGQLQLFVGMSGERRPYRVFLLQDPARLVVDVETGG</sequence>
<evidence type="ECO:0000259" key="3">
    <source>
        <dbReference type="Pfam" id="PF24837"/>
    </source>
</evidence>
<evidence type="ECO:0000256" key="1">
    <source>
        <dbReference type="SAM" id="MobiDB-lite"/>
    </source>
</evidence>
<evidence type="ECO:0000313" key="4">
    <source>
        <dbReference type="EMBL" id="GGF49204.1"/>
    </source>
</evidence>
<evidence type="ECO:0000256" key="2">
    <source>
        <dbReference type="SAM" id="Phobius"/>
    </source>
</evidence>
<reference evidence="4" key="2">
    <citation type="submission" date="2020-09" db="EMBL/GenBank/DDBJ databases">
        <authorList>
            <person name="Sun Q."/>
            <person name="Zhou Y."/>
        </authorList>
    </citation>
    <scope>NUCLEOTIDE SEQUENCE</scope>
    <source>
        <strain evidence="4">CGMCC 1.12160</strain>
    </source>
</reference>
<proteinExistence type="predicted"/>
<feature type="compositionally biased region" description="Low complexity" evidence="1">
    <location>
        <begin position="256"/>
        <end position="280"/>
    </location>
</feature>
<name>A0A917BMY6_9MICO</name>
<keyword evidence="2" id="KW-1133">Transmembrane helix</keyword>
<dbReference type="AlphaFoldDB" id="A0A917BMY6"/>
<feature type="transmembrane region" description="Helical" evidence="2">
    <location>
        <begin position="55"/>
        <end position="73"/>
    </location>
</feature>
<protein>
    <recommendedName>
        <fullName evidence="3">AMIN-like domain-containing protein</fullName>
    </recommendedName>
</protein>
<feature type="region of interest" description="Disordered" evidence="1">
    <location>
        <begin position="246"/>
        <end position="314"/>
    </location>
</feature>
<accession>A0A917BMY6</accession>
<gene>
    <name evidence="4" type="ORF">GCM10011366_16390</name>
</gene>
<dbReference type="Pfam" id="PF24837">
    <property type="entry name" value="AMIN-like"/>
    <property type="match status" value="1"/>
</dbReference>
<reference evidence="4" key="1">
    <citation type="journal article" date="2014" name="Int. J. Syst. Evol. Microbiol.">
        <title>Complete genome sequence of Corynebacterium casei LMG S-19264T (=DSM 44701T), isolated from a smear-ripened cheese.</title>
        <authorList>
            <consortium name="US DOE Joint Genome Institute (JGI-PGF)"/>
            <person name="Walter F."/>
            <person name="Albersmeier A."/>
            <person name="Kalinowski J."/>
            <person name="Ruckert C."/>
        </authorList>
    </citation>
    <scope>NUCLEOTIDE SEQUENCE</scope>
    <source>
        <strain evidence="4">CGMCC 1.12160</strain>
    </source>
</reference>
<feature type="domain" description="AMIN-like" evidence="3">
    <location>
        <begin position="320"/>
        <end position="443"/>
    </location>
</feature>
<dbReference type="Proteomes" id="UP000605670">
    <property type="component" value="Unassembled WGS sequence"/>
</dbReference>
<dbReference type="EMBL" id="BMEM01000002">
    <property type="protein sequence ID" value="GGF49204.1"/>
    <property type="molecule type" value="Genomic_DNA"/>
</dbReference>
<dbReference type="RefSeq" id="WP_188429728.1">
    <property type="nucleotide sequence ID" value="NZ_BAABKH010000001.1"/>
</dbReference>
<comment type="caution">
    <text evidence="4">The sequence shown here is derived from an EMBL/GenBank/DDBJ whole genome shotgun (WGS) entry which is preliminary data.</text>
</comment>
<keyword evidence="2" id="KW-0812">Transmembrane</keyword>
<keyword evidence="2" id="KW-0472">Membrane</keyword>